<dbReference type="GO" id="GO:0045892">
    <property type="term" value="P:negative regulation of DNA-templated transcription"/>
    <property type="evidence" value="ECO:0007669"/>
    <property type="project" value="TreeGrafter"/>
</dbReference>
<dbReference type="PROSITE" id="PS51077">
    <property type="entry name" value="HTH_ICLR"/>
    <property type="match status" value="1"/>
</dbReference>
<reference evidence="10 11" key="1">
    <citation type="submission" date="2012-08" db="EMBL/GenBank/DDBJ databases">
        <title>Whole genome shotgun sequence of Kineosphaera limosa NBRC 100340.</title>
        <authorList>
            <person name="Yoshida I."/>
            <person name="Isaki S."/>
            <person name="Hosoyama A."/>
            <person name="Tsuchikane K."/>
            <person name="Katsumata H."/>
            <person name="Ando Y."/>
            <person name="Ohji S."/>
            <person name="Hamada M."/>
            <person name="Tamura T."/>
            <person name="Yamazoe A."/>
            <person name="Yamazaki S."/>
            <person name="Fujita N."/>
        </authorList>
    </citation>
    <scope>NUCLEOTIDE SEQUENCE [LARGE SCALE GENOMIC DNA]</scope>
    <source>
        <strain evidence="10 11">NBRC 100340</strain>
    </source>
</reference>
<keyword evidence="11" id="KW-1185">Reference proteome</keyword>
<evidence type="ECO:0000259" key="9">
    <source>
        <dbReference type="PROSITE" id="PS51078"/>
    </source>
</evidence>
<dbReference type="Proteomes" id="UP000008366">
    <property type="component" value="Unassembled WGS sequence"/>
</dbReference>
<dbReference type="EMBL" id="BAHD01000049">
    <property type="protein sequence ID" value="GAB96790.1"/>
    <property type="molecule type" value="Genomic_DNA"/>
</dbReference>
<dbReference type="AlphaFoldDB" id="K6WC39"/>
<evidence type="ECO:0000256" key="6">
    <source>
        <dbReference type="ARBA" id="ARBA00070406"/>
    </source>
</evidence>
<dbReference type="InterPro" id="IPR036388">
    <property type="entry name" value="WH-like_DNA-bd_sf"/>
</dbReference>
<evidence type="ECO:0000313" key="11">
    <source>
        <dbReference type="Proteomes" id="UP000008366"/>
    </source>
</evidence>
<dbReference type="eggNOG" id="COG1414">
    <property type="taxonomic scope" value="Bacteria"/>
</dbReference>
<evidence type="ECO:0000313" key="10">
    <source>
        <dbReference type="EMBL" id="GAB96790.1"/>
    </source>
</evidence>
<evidence type="ECO:0000256" key="5">
    <source>
        <dbReference type="ARBA" id="ARBA00058938"/>
    </source>
</evidence>
<keyword evidence="3" id="KW-0238">DNA-binding</keyword>
<keyword evidence="4" id="KW-0804">Transcription</keyword>
<sequence length="277" mass="29249">MRNTTRDLPRGPTSAQKGESTVQSVDRAVTILELLAQHGSLGVTALAADLGVHKSTASRLVAALERRDLVEQIADRGQYRLGAGILRLAGATDARLDLADAARPAARRLADLTGETVNVAVLSSGAALYVDQIVGGGRHSSYNWVGQRIPLHATSNGKVLLCELSEAEVDDILDDALSAYTPATVTDRATLHRQLAQTKVSGYAVAIDELDVGLTALAAPVRDARGVIVASLSVSGPTFRFDEARREQVLGPLLEECAEVSARLGWREIPSVGIADS</sequence>
<protein>
    <recommendedName>
        <fullName evidence="6">Glycerol operon regulatory protein</fullName>
    </recommendedName>
</protein>
<feature type="domain" description="IclR-ED" evidence="9">
    <location>
        <begin position="84"/>
        <end position="266"/>
    </location>
</feature>
<dbReference type="InterPro" id="IPR014757">
    <property type="entry name" value="Tscrpt_reg_IclR_C"/>
</dbReference>
<dbReference type="STRING" id="1184609.KILIM_049_00070"/>
<dbReference type="RefSeq" id="WP_006593322.1">
    <property type="nucleotide sequence ID" value="NZ_BAHD01000049.1"/>
</dbReference>
<evidence type="ECO:0000256" key="1">
    <source>
        <dbReference type="ARBA" id="ARBA00022798"/>
    </source>
</evidence>
<dbReference type="InterPro" id="IPR005471">
    <property type="entry name" value="Tscrpt_reg_IclR_N"/>
</dbReference>
<dbReference type="Pfam" id="PF09339">
    <property type="entry name" value="HTH_IclR"/>
    <property type="match status" value="1"/>
</dbReference>
<dbReference type="SUPFAM" id="SSF55781">
    <property type="entry name" value="GAF domain-like"/>
    <property type="match status" value="1"/>
</dbReference>
<dbReference type="SUPFAM" id="SSF46785">
    <property type="entry name" value="Winged helix' DNA-binding domain"/>
    <property type="match status" value="1"/>
</dbReference>
<feature type="domain" description="HTH iclR-type" evidence="8">
    <location>
        <begin position="22"/>
        <end position="83"/>
    </location>
</feature>
<dbReference type="GO" id="GO:0003700">
    <property type="term" value="F:DNA-binding transcription factor activity"/>
    <property type="evidence" value="ECO:0007669"/>
    <property type="project" value="TreeGrafter"/>
</dbReference>
<dbReference type="Gene3D" id="1.10.10.10">
    <property type="entry name" value="Winged helix-like DNA-binding domain superfamily/Winged helix DNA-binding domain"/>
    <property type="match status" value="1"/>
</dbReference>
<feature type="compositionally biased region" description="Polar residues" evidence="7">
    <location>
        <begin position="13"/>
        <end position="22"/>
    </location>
</feature>
<dbReference type="PANTHER" id="PTHR30136:SF35">
    <property type="entry name" value="HTH-TYPE TRANSCRIPTIONAL REGULATOR RV1719"/>
    <property type="match status" value="1"/>
</dbReference>
<keyword evidence="1" id="KW-0319">Glycerol metabolism</keyword>
<keyword evidence="2" id="KW-0805">Transcription regulation</keyword>
<dbReference type="InterPro" id="IPR036390">
    <property type="entry name" value="WH_DNA-bd_sf"/>
</dbReference>
<dbReference type="InterPro" id="IPR050707">
    <property type="entry name" value="HTH_MetabolicPath_Reg"/>
</dbReference>
<organism evidence="10 11">
    <name type="scientific">Kineosphaera limosa NBRC 100340</name>
    <dbReference type="NCBI Taxonomy" id="1184609"/>
    <lineage>
        <taxon>Bacteria</taxon>
        <taxon>Bacillati</taxon>
        <taxon>Actinomycetota</taxon>
        <taxon>Actinomycetes</taxon>
        <taxon>Micrococcales</taxon>
        <taxon>Dermatophilaceae</taxon>
        <taxon>Kineosphaera</taxon>
    </lineage>
</organism>
<accession>K6WC39</accession>
<dbReference type="FunFam" id="1.10.10.10:FF:000056">
    <property type="entry name" value="IclR family transcriptional regulator"/>
    <property type="match status" value="1"/>
</dbReference>
<proteinExistence type="predicted"/>
<dbReference type="GO" id="GO:0006071">
    <property type="term" value="P:glycerol metabolic process"/>
    <property type="evidence" value="ECO:0007669"/>
    <property type="project" value="UniProtKB-KW"/>
</dbReference>
<name>K6WC39_9MICO</name>
<dbReference type="PROSITE" id="PS51078">
    <property type="entry name" value="ICLR_ED"/>
    <property type="match status" value="1"/>
</dbReference>
<dbReference type="GO" id="GO:0003677">
    <property type="term" value="F:DNA binding"/>
    <property type="evidence" value="ECO:0007669"/>
    <property type="project" value="UniProtKB-KW"/>
</dbReference>
<feature type="region of interest" description="Disordered" evidence="7">
    <location>
        <begin position="1"/>
        <end position="22"/>
    </location>
</feature>
<evidence type="ECO:0000256" key="2">
    <source>
        <dbReference type="ARBA" id="ARBA00023015"/>
    </source>
</evidence>
<dbReference type="InterPro" id="IPR029016">
    <property type="entry name" value="GAF-like_dom_sf"/>
</dbReference>
<evidence type="ECO:0000256" key="4">
    <source>
        <dbReference type="ARBA" id="ARBA00023163"/>
    </source>
</evidence>
<comment type="function">
    <text evidence="5">May be an activator protein for the gylABX operon.</text>
</comment>
<evidence type="ECO:0000259" key="8">
    <source>
        <dbReference type="PROSITE" id="PS51077"/>
    </source>
</evidence>
<dbReference type="Gene3D" id="3.30.450.40">
    <property type="match status" value="1"/>
</dbReference>
<evidence type="ECO:0000256" key="3">
    <source>
        <dbReference type="ARBA" id="ARBA00023125"/>
    </source>
</evidence>
<dbReference type="PANTHER" id="PTHR30136">
    <property type="entry name" value="HELIX-TURN-HELIX TRANSCRIPTIONAL REGULATOR, ICLR FAMILY"/>
    <property type="match status" value="1"/>
</dbReference>
<dbReference type="SMART" id="SM00346">
    <property type="entry name" value="HTH_ICLR"/>
    <property type="match status" value="1"/>
</dbReference>
<evidence type="ECO:0000256" key="7">
    <source>
        <dbReference type="SAM" id="MobiDB-lite"/>
    </source>
</evidence>
<dbReference type="OrthoDB" id="7274111at2"/>
<dbReference type="Pfam" id="PF01614">
    <property type="entry name" value="IclR_C"/>
    <property type="match status" value="1"/>
</dbReference>
<comment type="caution">
    <text evidence="10">The sequence shown here is derived from an EMBL/GenBank/DDBJ whole genome shotgun (WGS) entry which is preliminary data.</text>
</comment>
<gene>
    <name evidence="10" type="ORF">KILIM_049_00070</name>
</gene>